<proteinExistence type="predicted"/>
<dbReference type="PANTHER" id="PTHR21310">
    <property type="entry name" value="AMINOGLYCOSIDE PHOSPHOTRANSFERASE-RELATED-RELATED"/>
    <property type="match status" value="1"/>
</dbReference>
<feature type="non-terminal residue" evidence="1">
    <location>
        <position position="1"/>
    </location>
</feature>
<protein>
    <recommendedName>
        <fullName evidence="3">Aminoglycoside phosphotransferase domain-containing protein</fullName>
    </recommendedName>
</protein>
<dbReference type="InterPro" id="IPR051678">
    <property type="entry name" value="AGP_Transferase"/>
</dbReference>
<comment type="caution">
    <text evidence="1">The sequence shown here is derived from an EMBL/GenBank/DDBJ whole genome shotgun (WGS) entry which is preliminary data.</text>
</comment>
<gene>
    <name evidence="1" type="ORF">F5050DRAFT_1782577</name>
</gene>
<evidence type="ECO:0000313" key="2">
    <source>
        <dbReference type="Proteomes" id="UP001163828"/>
    </source>
</evidence>
<dbReference type="InterPro" id="IPR011009">
    <property type="entry name" value="Kinase-like_dom_sf"/>
</dbReference>
<name>A0ABQ8Q4M2_9AGAR</name>
<keyword evidence="2" id="KW-1185">Reference proteome</keyword>
<evidence type="ECO:0008006" key="3">
    <source>
        <dbReference type="Google" id="ProtNLM"/>
    </source>
</evidence>
<dbReference type="Proteomes" id="UP001163828">
    <property type="component" value="Unassembled WGS sequence"/>
</dbReference>
<dbReference type="PANTHER" id="PTHR21310:SF15">
    <property type="entry name" value="AMINOGLYCOSIDE PHOSPHOTRANSFERASE DOMAIN-CONTAINING PROTEIN"/>
    <property type="match status" value="1"/>
</dbReference>
<organism evidence="1 2">
    <name type="scientific">Lentinula boryana</name>
    <dbReference type="NCBI Taxonomy" id="40481"/>
    <lineage>
        <taxon>Eukaryota</taxon>
        <taxon>Fungi</taxon>
        <taxon>Dikarya</taxon>
        <taxon>Basidiomycota</taxon>
        <taxon>Agaricomycotina</taxon>
        <taxon>Agaricomycetes</taxon>
        <taxon>Agaricomycetidae</taxon>
        <taxon>Agaricales</taxon>
        <taxon>Marasmiineae</taxon>
        <taxon>Omphalotaceae</taxon>
        <taxon>Lentinula</taxon>
    </lineage>
</organism>
<accession>A0ABQ8Q4M2</accession>
<dbReference type="EMBL" id="MU790773">
    <property type="protein sequence ID" value="KAJ3993348.1"/>
    <property type="molecule type" value="Genomic_DNA"/>
</dbReference>
<sequence>MASPSVSSTSSSADPCVQKTFDLVNWDNLSAIACTLVQLPKGTGCHWEEQFWGGYNLVCFLHLHDPQKIVIIARVPLLSEGAMSDDHDSAISKRIESEVVTMKYVETRITIPVPHVFHHNARAEEDVHSPYILMSKVDGVPLSSVWDDMDDERRRIVIQQVIDILLELWSHRFDKKGALFDGSNGSLCIQSSSLFVDPEDTGTRHCLLTTSYSHAADYWLAYANAQLRDIDESNFGSDTKPYIHSQAWFMRSLIPALFNPSIDIHGCPLSPGDFHSQNIMITDIISSHPRITAVIDWEFSGPDFASSFAQYPLFIVDHPHWDSDHPLRKRNVRDRVMFDELILEAERNRNPVDDFYGIYLFHQAMYFPGMYSLVYPLLFAYVFGDDEDFSTDYYWALMENGILNRDQKRFEQEREVWLEACQVLGEEVVDVNMTRTEFRDLVSKSQEKFNNEGSVCRWFVSSR</sequence>
<dbReference type="SUPFAM" id="SSF56112">
    <property type="entry name" value="Protein kinase-like (PK-like)"/>
    <property type="match status" value="1"/>
</dbReference>
<reference evidence="1" key="1">
    <citation type="submission" date="2022-08" db="EMBL/GenBank/DDBJ databases">
        <authorList>
            <consortium name="DOE Joint Genome Institute"/>
            <person name="Min B."/>
            <person name="Riley R."/>
            <person name="Sierra-Patev S."/>
            <person name="Naranjo-Ortiz M."/>
            <person name="Looney B."/>
            <person name="Konkel Z."/>
            <person name="Slot J.C."/>
            <person name="Sakamoto Y."/>
            <person name="Steenwyk J.L."/>
            <person name="Rokas A."/>
            <person name="Carro J."/>
            <person name="Camarero S."/>
            <person name="Ferreira P."/>
            <person name="Molpeceres G."/>
            <person name="Ruiz-Duenas F.J."/>
            <person name="Serrano A."/>
            <person name="Henrissat B."/>
            <person name="Drula E."/>
            <person name="Hughes K.W."/>
            <person name="Mata J.L."/>
            <person name="Ishikawa N.K."/>
            <person name="Vargas-Isla R."/>
            <person name="Ushijima S."/>
            <person name="Smith C.A."/>
            <person name="Ahrendt S."/>
            <person name="Andreopoulos W."/>
            <person name="He G."/>
            <person name="Labutti K."/>
            <person name="Lipzen A."/>
            <person name="Ng V."/>
            <person name="Sandor L."/>
            <person name="Barry K."/>
            <person name="Martinez A.T."/>
            <person name="Xiao Y."/>
            <person name="Gibbons J.G."/>
            <person name="Terashima K."/>
            <person name="Hibbett D.S."/>
            <person name="Grigoriev I.V."/>
        </authorList>
    </citation>
    <scope>NUCLEOTIDE SEQUENCE</scope>
    <source>
        <strain evidence="1">TFB10827</strain>
    </source>
</reference>
<evidence type="ECO:0000313" key="1">
    <source>
        <dbReference type="EMBL" id="KAJ3993348.1"/>
    </source>
</evidence>